<feature type="non-terminal residue" evidence="1">
    <location>
        <position position="52"/>
    </location>
</feature>
<reference evidence="1" key="1">
    <citation type="journal article" date="2014" name="Front. Microbiol.">
        <title>High frequency of phylogenetically diverse reductive dehalogenase-homologous genes in deep subseafloor sedimentary metagenomes.</title>
        <authorList>
            <person name="Kawai M."/>
            <person name="Futagami T."/>
            <person name="Toyoda A."/>
            <person name="Takaki Y."/>
            <person name="Nishi S."/>
            <person name="Hori S."/>
            <person name="Arai W."/>
            <person name="Tsubouchi T."/>
            <person name="Morono Y."/>
            <person name="Uchiyama I."/>
            <person name="Ito T."/>
            <person name="Fujiyama A."/>
            <person name="Inagaki F."/>
            <person name="Takami H."/>
        </authorList>
    </citation>
    <scope>NUCLEOTIDE SEQUENCE</scope>
    <source>
        <strain evidence="1">Expedition CK06-06</strain>
    </source>
</reference>
<sequence>MPTPGYVWPEGTALHFIDENGLERAEIGTLTGATGTVPCIWIEGDSIHYIDE</sequence>
<accession>X1VFI5</accession>
<protein>
    <submittedName>
        <fullName evidence="1">Uncharacterized protein</fullName>
    </submittedName>
</protein>
<evidence type="ECO:0000313" key="1">
    <source>
        <dbReference type="EMBL" id="GAJ16757.1"/>
    </source>
</evidence>
<proteinExistence type="predicted"/>
<organism evidence="1">
    <name type="scientific">marine sediment metagenome</name>
    <dbReference type="NCBI Taxonomy" id="412755"/>
    <lineage>
        <taxon>unclassified sequences</taxon>
        <taxon>metagenomes</taxon>
        <taxon>ecological metagenomes</taxon>
    </lineage>
</organism>
<comment type="caution">
    <text evidence="1">The sequence shown here is derived from an EMBL/GenBank/DDBJ whole genome shotgun (WGS) entry which is preliminary data.</text>
</comment>
<dbReference type="AlphaFoldDB" id="X1VFI5"/>
<name>X1VFI5_9ZZZZ</name>
<gene>
    <name evidence="1" type="ORF">S12H4_59476</name>
</gene>
<dbReference type="EMBL" id="BARW01038875">
    <property type="protein sequence ID" value="GAJ16757.1"/>
    <property type="molecule type" value="Genomic_DNA"/>
</dbReference>